<accession>A0ABT3GZ39</accession>
<dbReference type="InterPro" id="IPR014729">
    <property type="entry name" value="Rossmann-like_a/b/a_fold"/>
</dbReference>
<dbReference type="CDD" id="cd00293">
    <property type="entry name" value="USP-like"/>
    <property type="match status" value="1"/>
</dbReference>
<comment type="caution">
    <text evidence="3">The sequence shown here is derived from an EMBL/GenBank/DDBJ whole genome shotgun (WGS) entry which is preliminary data.</text>
</comment>
<protein>
    <submittedName>
        <fullName evidence="3">Universal stress protein</fullName>
    </submittedName>
</protein>
<sequence length="134" mass="14443">MYAKILIPVAYEPGYDIGRELQVARALAKPHGAQVVLAHVMEKTPFYAIDYMPQGWREELHDAILADLAQHAATVPGGSVAVLEGEPGRTLLDHAQAEGVDCIILAAHRSEPALIGSTATWIARNATCAVHLIR</sequence>
<dbReference type="SUPFAM" id="SSF52402">
    <property type="entry name" value="Adenine nucleotide alpha hydrolases-like"/>
    <property type="match status" value="1"/>
</dbReference>
<dbReference type="InterPro" id="IPR006016">
    <property type="entry name" value="UspA"/>
</dbReference>
<evidence type="ECO:0000313" key="4">
    <source>
        <dbReference type="Proteomes" id="UP001208938"/>
    </source>
</evidence>
<proteinExistence type="inferred from homology"/>
<dbReference type="EMBL" id="JAPDFL010000001">
    <property type="protein sequence ID" value="MCW1932796.1"/>
    <property type="molecule type" value="Genomic_DNA"/>
</dbReference>
<comment type="similarity">
    <text evidence="1">Belongs to the universal stress protein A family.</text>
</comment>
<dbReference type="PANTHER" id="PTHR46268:SF6">
    <property type="entry name" value="UNIVERSAL STRESS PROTEIN UP12"/>
    <property type="match status" value="1"/>
</dbReference>
<reference evidence="3 4" key="1">
    <citation type="submission" date="2022-10" db="EMBL/GenBank/DDBJ databases">
        <title>Pararhodobacter sp. nov., isolated from marine algae.</title>
        <authorList>
            <person name="Choi B.J."/>
            <person name="Kim J.M."/>
            <person name="Lee J.K."/>
            <person name="Choi D.G."/>
            <person name="Jeon C.O."/>
        </authorList>
    </citation>
    <scope>NUCLEOTIDE SEQUENCE [LARGE SCALE GENOMIC DNA]</scope>
    <source>
        <strain evidence="3 4">ZQ420</strain>
    </source>
</reference>
<dbReference type="Gene3D" id="3.40.50.620">
    <property type="entry name" value="HUPs"/>
    <property type="match status" value="1"/>
</dbReference>
<dbReference type="RefSeq" id="WP_264505769.1">
    <property type="nucleotide sequence ID" value="NZ_JAPDFL010000001.1"/>
</dbReference>
<organism evidence="3 4">
    <name type="scientific">Pararhodobacter zhoushanensis</name>
    <dbReference type="NCBI Taxonomy" id="2479545"/>
    <lineage>
        <taxon>Bacteria</taxon>
        <taxon>Pseudomonadati</taxon>
        <taxon>Pseudomonadota</taxon>
        <taxon>Alphaproteobacteria</taxon>
        <taxon>Rhodobacterales</taxon>
        <taxon>Paracoccaceae</taxon>
        <taxon>Pararhodobacter</taxon>
    </lineage>
</organism>
<gene>
    <name evidence="3" type="ORF">OKW52_11155</name>
</gene>
<name>A0ABT3GZ39_9RHOB</name>
<evidence type="ECO:0000313" key="3">
    <source>
        <dbReference type="EMBL" id="MCW1932796.1"/>
    </source>
</evidence>
<evidence type="ECO:0000256" key="1">
    <source>
        <dbReference type="ARBA" id="ARBA00008791"/>
    </source>
</evidence>
<dbReference type="Pfam" id="PF00582">
    <property type="entry name" value="Usp"/>
    <property type="match status" value="1"/>
</dbReference>
<feature type="domain" description="UspA" evidence="2">
    <location>
        <begin position="1"/>
        <end position="134"/>
    </location>
</feature>
<evidence type="ECO:0000259" key="2">
    <source>
        <dbReference type="Pfam" id="PF00582"/>
    </source>
</evidence>
<dbReference type="PANTHER" id="PTHR46268">
    <property type="entry name" value="STRESS RESPONSE PROTEIN NHAX"/>
    <property type="match status" value="1"/>
</dbReference>
<dbReference type="Proteomes" id="UP001208938">
    <property type="component" value="Unassembled WGS sequence"/>
</dbReference>
<keyword evidence="4" id="KW-1185">Reference proteome</keyword>